<dbReference type="CDD" id="cd00093">
    <property type="entry name" value="HTH_XRE"/>
    <property type="match status" value="1"/>
</dbReference>
<sequence>MKEPGKDPLDIAIGITIRTKRNRLGLTIEQLAGYSDTEVSYISEIENGKRNISTQKLMNLAAGLNLDDPTILLKEAVKDVYPSIREKLDENRE</sequence>
<dbReference type="AlphaFoldDB" id="A0AB39BVJ8"/>
<dbReference type="PANTHER" id="PTHR46797:SF1">
    <property type="entry name" value="METHYLPHOSPHONATE SYNTHASE"/>
    <property type="match status" value="1"/>
</dbReference>
<reference evidence="3" key="1">
    <citation type="submission" date="2024-07" db="EMBL/GenBank/DDBJ databases">
        <title>Identification and characteristics of an arsenic-resistant bacterial isolate, which belongs to a novel species.</title>
        <authorList>
            <person name="Juszczyk A."/>
            <person name="Kowalczyk A."/>
            <person name="Was K."/>
            <person name="Kosowicz W."/>
            <person name="Budzyn A."/>
            <person name="Latowski D."/>
        </authorList>
    </citation>
    <scope>NUCLEOTIDE SEQUENCE</scope>
    <source>
        <strain evidence="3">As8PL</strain>
    </source>
</reference>
<dbReference type="InterPro" id="IPR001387">
    <property type="entry name" value="Cro/C1-type_HTH"/>
</dbReference>
<keyword evidence="1" id="KW-0238">DNA-binding</keyword>
<evidence type="ECO:0000256" key="1">
    <source>
        <dbReference type="ARBA" id="ARBA00023125"/>
    </source>
</evidence>
<dbReference type="InterPro" id="IPR050807">
    <property type="entry name" value="TransReg_Diox_bact_type"/>
</dbReference>
<dbReference type="InterPro" id="IPR010982">
    <property type="entry name" value="Lambda_DNA-bd_dom_sf"/>
</dbReference>
<dbReference type="GO" id="GO:0003700">
    <property type="term" value="F:DNA-binding transcription factor activity"/>
    <property type="evidence" value="ECO:0007669"/>
    <property type="project" value="TreeGrafter"/>
</dbReference>
<dbReference type="RefSeq" id="WP_368505239.1">
    <property type="nucleotide sequence ID" value="NZ_CP162551.1"/>
</dbReference>
<dbReference type="PROSITE" id="PS50943">
    <property type="entry name" value="HTH_CROC1"/>
    <property type="match status" value="1"/>
</dbReference>
<organism evidence="3">
    <name type="scientific">Alkalihalophilus sp. As8PL</name>
    <dbReference type="NCBI Taxonomy" id="3237103"/>
    <lineage>
        <taxon>Bacteria</taxon>
        <taxon>Bacillati</taxon>
        <taxon>Bacillota</taxon>
        <taxon>Bacilli</taxon>
        <taxon>Bacillales</taxon>
        <taxon>Bacillaceae</taxon>
        <taxon>Alkalihalophilus</taxon>
    </lineage>
</organism>
<dbReference type="SUPFAM" id="SSF47413">
    <property type="entry name" value="lambda repressor-like DNA-binding domains"/>
    <property type="match status" value="1"/>
</dbReference>
<dbReference type="Gene3D" id="1.10.260.40">
    <property type="entry name" value="lambda repressor-like DNA-binding domains"/>
    <property type="match status" value="1"/>
</dbReference>
<dbReference type="Pfam" id="PF01381">
    <property type="entry name" value="HTH_3"/>
    <property type="match status" value="1"/>
</dbReference>
<name>A0AB39BVJ8_9BACI</name>
<dbReference type="EMBL" id="CP162551">
    <property type="protein sequence ID" value="XDI37912.1"/>
    <property type="molecule type" value="Genomic_DNA"/>
</dbReference>
<feature type="domain" description="HTH cro/C1-type" evidence="2">
    <location>
        <begin position="17"/>
        <end position="72"/>
    </location>
</feature>
<dbReference type="SMART" id="SM00530">
    <property type="entry name" value="HTH_XRE"/>
    <property type="match status" value="1"/>
</dbReference>
<evidence type="ECO:0000313" key="3">
    <source>
        <dbReference type="EMBL" id="XDI37912.1"/>
    </source>
</evidence>
<proteinExistence type="predicted"/>
<protein>
    <submittedName>
        <fullName evidence="3">Helix-turn-helix domain-containing protein</fullName>
    </submittedName>
</protein>
<evidence type="ECO:0000259" key="2">
    <source>
        <dbReference type="PROSITE" id="PS50943"/>
    </source>
</evidence>
<dbReference type="GO" id="GO:0003677">
    <property type="term" value="F:DNA binding"/>
    <property type="evidence" value="ECO:0007669"/>
    <property type="project" value="UniProtKB-KW"/>
</dbReference>
<accession>A0AB39BVJ8</accession>
<gene>
    <name evidence="3" type="ORF">AB3N04_06245</name>
</gene>
<dbReference type="PANTHER" id="PTHR46797">
    <property type="entry name" value="HTH-TYPE TRANSCRIPTIONAL REGULATOR"/>
    <property type="match status" value="1"/>
</dbReference>
<dbReference type="GO" id="GO:0005829">
    <property type="term" value="C:cytosol"/>
    <property type="evidence" value="ECO:0007669"/>
    <property type="project" value="TreeGrafter"/>
</dbReference>